<dbReference type="PANTHER" id="PTHR23155">
    <property type="entry name" value="DISEASE RESISTANCE PROTEIN RP"/>
    <property type="match status" value="1"/>
</dbReference>
<evidence type="ECO:0000259" key="3">
    <source>
        <dbReference type="Pfam" id="PF00931"/>
    </source>
</evidence>
<keyword evidence="2" id="KW-0611">Plant defense</keyword>
<dbReference type="PRINTS" id="PR00364">
    <property type="entry name" value="DISEASERSIST"/>
</dbReference>
<evidence type="ECO:0000313" key="7">
    <source>
        <dbReference type="Proteomes" id="UP000323597"/>
    </source>
</evidence>
<dbReference type="Pfam" id="PF23598">
    <property type="entry name" value="LRR_14"/>
    <property type="match status" value="1"/>
</dbReference>
<dbReference type="PANTHER" id="PTHR23155:SF1052">
    <property type="entry name" value="DISEASE RESISTANCE PROTEIN RPM1"/>
    <property type="match status" value="1"/>
</dbReference>
<keyword evidence="1" id="KW-0677">Repeat</keyword>
<evidence type="ECO:0000256" key="2">
    <source>
        <dbReference type="ARBA" id="ARBA00022821"/>
    </source>
</evidence>
<dbReference type="Pfam" id="PF23559">
    <property type="entry name" value="WHD_DRP"/>
    <property type="match status" value="1"/>
</dbReference>
<reference evidence="6 7" key="1">
    <citation type="submission" date="2019-07" db="EMBL/GenBank/DDBJ databases">
        <title>WGS assembly of Gossypium mustelinum.</title>
        <authorList>
            <person name="Chen Z.J."/>
            <person name="Sreedasyam A."/>
            <person name="Ando A."/>
            <person name="Song Q."/>
            <person name="De L."/>
            <person name="Hulse-Kemp A."/>
            <person name="Ding M."/>
            <person name="Ye W."/>
            <person name="Kirkbride R."/>
            <person name="Jenkins J."/>
            <person name="Plott C."/>
            <person name="Lovell J."/>
            <person name="Lin Y.-M."/>
            <person name="Vaughn R."/>
            <person name="Liu B."/>
            <person name="Li W."/>
            <person name="Simpson S."/>
            <person name="Scheffler B."/>
            <person name="Saski C."/>
            <person name="Grover C."/>
            <person name="Hu G."/>
            <person name="Conover J."/>
            <person name="Carlson J."/>
            <person name="Shu S."/>
            <person name="Boston L."/>
            <person name="Williams M."/>
            <person name="Peterson D."/>
            <person name="Mcgee K."/>
            <person name="Jones D."/>
            <person name="Wendel J."/>
            <person name="Stelly D."/>
            <person name="Grimwood J."/>
            <person name="Schmutz J."/>
        </authorList>
    </citation>
    <scope>NUCLEOTIDE SEQUENCE [LARGE SCALE GENOMIC DNA]</scope>
    <source>
        <strain evidence="6">1408120.09</strain>
    </source>
</reference>
<dbReference type="Gene3D" id="1.10.10.10">
    <property type="entry name" value="Winged helix-like DNA-binding domain superfamily/Winged helix DNA-binding domain"/>
    <property type="match status" value="1"/>
</dbReference>
<dbReference type="EMBL" id="CM017645">
    <property type="protein sequence ID" value="TYJ13958.1"/>
    <property type="molecule type" value="Genomic_DNA"/>
</dbReference>
<name>A0A5D2XJ05_GOSMU</name>
<dbReference type="FunFam" id="1.10.10.10:FF:000322">
    <property type="entry name" value="Probable disease resistance protein At1g63360"/>
    <property type="match status" value="1"/>
</dbReference>
<dbReference type="InterPro" id="IPR032675">
    <property type="entry name" value="LRR_dom_sf"/>
</dbReference>
<feature type="domain" description="NB-ARC" evidence="3">
    <location>
        <begin position="110"/>
        <end position="228"/>
    </location>
</feature>
<gene>
    <name evidence="6" type="ORF">E1A91_A10G085500v1</name>
</gene>
<dbReference type="SUPFAM" id="SSF52540">
    <property type="entry name" value="P-loop containing nucleoside triphosphate hydrolases"/>
    <property type="match status" value="1"/>
</dbReference>
<dbReference type="GO" id="GO:0098542">
    <property type="term" value="P:defense response to other organism"/>
    <property type="evidence" value="ECO:0007669"/>
    <property type="project" value="TreeGrafter"/>
</dbReference>
<protein>
    <submittedName>
        <fullName evidence="6">Uncharacterized protein</fullName>
    </submittedName>
</protein>
<feature type="non-terminal residue" evidence="6">
    <location>
        <position position="690"/>
    </location>
</feature>
<feature type="domain" description="Disease resistance R13L4/SHOC-2-like LRR" evidence="5">
    <location>
        <begin position="424"/>
        <end position="526"/>
    </location>
</feature>
<dbReference type="InterPro" id="IPR058922">
    <property type="entry name" value="WHD_DRP"/>
</dbReference>
<dbReference type="Pfam" id="PF00931">
    <property type="entry name" value="NB-ARC"/>
    <property type="match status" value="1"/>
</dbReference>
<dbReference type="InterPro" id="IPR027417">
    <property type="entry name" value="P-loop_NTPase"/>
</dbReference>
<evidence type="ECO:0000259" key="4">
    <source>
        <dbReference type="Pfam" id="PF23559"/>
    </source>
</evidence>
<keyword evidence="7" id="KW-1185">Reference proteome</keyword>
<dbReference type="InterPro" id="IPR055414">
    <property type="entry name" value="LRR_R13L4/SHOC2-like"/>
</dbReference>
<accession>A0A5D2XJ05</accession>
<dbReference type="Proteomes" id="UP000323597">
    <property type="component" value="Chromosome A10"/>
</dbReference>
<dbReference type="InterPro" id="IPR002182">
    <property type="entry name" value="NB-ARC"/>
</dbReference>
<dbReference type="SUPFAM" id="SSF52058">
    <property type="entry name" value="L domain-like"/>
    <property type="match status" value="1"/>
</dbReference>
<evidence type="ECO:0000259" key="5">
    <source>
        <dbReference type="Pfam" id="PF23598"/>
    </source>
</evidence>
<sequence length="690" mass="78864">GKKKENCNWSRMFIIYVIMEEYVLHVGNRHHRHGFKAFLAKVDCLVKGVKRHHEIASEIQDIKTRVCEIRERSKPYSFNTFGGGAEDKTWCDKWGSISKDLGRESIHGESNRTAISVVGMGGVARTTLAKKVADEQIATGHFDCHACITSRKDPCPSEVNAMDGEELIGKCRNFLQEKSILLCSMMYGKKTWGEVQYALFGNDKSSRIMVTTRNRNVAEFCKTSALVHLAQELLCRTAFQFDQEKQHPLELKDLSFDIAKKFEGLPLASVAISGLLNHDLPYHLKSCFLFLGMFPVDYVVNCARFIRLWIAEGFVKQQQQQHDATAEDVARQSLTQLINKNLVHVELVDFNGMVRECRVHGLMHELILSKSDELNFFFQTSPTQLTNLNQTARHISIQNIGSNNLSSTIRSSKAHSIIFLRYKPKSLSELHKLETLDLKRSRLHQLPFEINKLSNLKYFIAYSDTNFQIRQGVKIHGNVQSLKSIEKLYLVDVDAGKSFDLVSELGKLKNLRKLGITNLKSEAKEEEPLQLQSMTSPLLLYCLRLQAQLEKLPHWISDLKCLVRIRLLWSQLSKIPLNILGELPKLLELFLYKGCNGTQVHFESGYFPALKILILEKLDRLNRLAIDENALHLVEHLFIGSCQQLKMLPSDICHIKCLSVFEVSLMSKEFVRRMLPGVDEDHWKVQNIAN</sequence>
<evidence type="ECO:0000313" key="6">
    <source>
        <dbReference type="EMBL" id="TYJ13958.1"/>
    </source>
</evidence>
<feature type="domain" description="Disease resistance protein winged helix" evidence="4">
    <location>
        <begin position="293"/>
        <end position="367"/>
    </location>
</feature>
<proteinExistence type="predicted"/>
<feature type="non-terminal residue" evidence="6">
    <location>
        <position position="1"/>
    </location>
</feature>
<dbReference type="Gene3D" id="3.40.50.300">
    <property type="entry name" value="P-loop containing nucleotide triphosphate hydrolases"/>
    <property type="match status" value="1"/>
</dbReference>
<dbReference type="InterPro" id="IPR044974">
    <property type="entry name" value="Disease_R_plants"/>
</dbReference>
<dbReference type="InterPro" id="IPR036388">
    <property type="entry name" value="WH-like_DNA-bd_sf"/>
</dbReference>
<dbReference type="Gene3D" id="3.80.10.10">
    <property type="entry name" value="Ribonuclease Inhibitor"/>
    <property type="match status" value="2"/>
</dbReference>
<dbReference type="GO" id="GO:0043531">
    <property type="term" value="F:ADP binding"/>
    <property type="evidence" value="ECO:0007669"/>
    <property type="project" value="InterPro"/>
</dbReference>
<organism evidence="6 7">
    <name type="scientific">Gossypium mustelinum</name>
    <name type="common">Cotton</name>
    <name type="synonym">Gossypium caicoense</name>
    <dbReference type="NCBI Taxonomy" id="34275"/>
    <lineage>
        <taxon>Eukaryota</taxon>
        <taxon>Viridiplantae</taxon>
        <taxon>Streptophyta</taxon>
        <taxon>Embryophyta</taxon>
        <taxon>Tracheophyta</taxon>
        <taxon>Spermatophyta</taxon>
        <taxon>Magnoliopsida</taxon>
        <taxon>eudicotyledons</taxon>
        <taxon>Gunneridae</taxon>
        <taxon>Pentapetalae</taxon>
        <taxon>rosids</taxon>
        <taxon>malvids</taxon>
        <taxon>Malvales</taxon>
        <taxon>Malvaceae</taxon>
        <taxon>Malvoideae</taxon>
        <taxon>Gossypium</taxon>
    </lineage>
</organism>
<dbReference type="AlphaFoldDB" id="A0A5D2XJ05"/>
<evidence type="ECO:0000256" key="1">
    <source>
        <dbReference type="ARBA" id="ARBA00022737"/>
    </source>
</evidence>